<dbReference type="EMBL" id="JAWZYT010001723">
    <property type="protein sequence ID" value="KAK4309723.1"/>
    <property type="molecule type" value="Genomic_DNA"/>
</dbReference>
<proteinExistence type="predicted"/>
<feature type="region of interest" description="Disordered" evidence="1">
    <location>
        <begin position="54"/>
        <end position="78"/>
    </location>
</feature>
<protein>
    <submittedName>
        <fullName evidence="3">Uncharacterized protein</fullName>
    </submittedName>
</protein>
<sequence>MYGVLVITTAVVILAVRGTQSAHLTFPLTTVAKDVERLKHKHRIVPVLPNLDATSTNITSPEQIDEKDPPTTTDDTKTKSLTEMQYETIRDGYVTYDPQQYPSSMSFGEPYFNDDLPPHIYPTDLREAPSTIIRTTVYNQPPHYRNPSPPRHNRWNSAHI</sequence>
<evidence type="ECO:0000256" key="2">
    <source>
        <dbReference type="SAM" id="SignalP"/>
    </source>
</evidence>
<organism evidence="3 4">
    <name type="scientific">Petrolisthes manimaculis</name>
    <dbReference type="NCBI Taxonomy" id="1843537"/>
    <lineage>
        <taxon>Eukaryota</taxon>
        <taxon>Metazoa</taxon>
        <taxon>Ecdysozoa</taxon>
        <taxon>Arthropoda</taxon>
        <taxon>Crustacea</taxon>
        <taxon>Multicrustacea</taxon>
        <taxon>Malacostraca</taxon>
        <taxon>Eumalacostraca</taxon>
        <taxon>Eucarida</taxon>
        <taxon>Decapoda</taxon>
        <taxon>Pleocyemata</taxon>
        <taxon>Anomura</taxon>
        <taxon>Galatheoidea</taxon>
        <taxon>Porcellanidae</taxon>
        <taxon>Petrolisthes</taxon>
    </lineage>
</organism>
<name>A0AAE1U4C0_9EUCA</name>
<evidence type="ECO:0000313" key="3">
    <source>
        <dbReference type="EMBL" id="KAK4309723.1"/>
    </source>
</evidence>
<reference evidence="3" key="1">
    <citation type="submission" date="2023-11" db="EMBL/GenBank/DDBJ databases">
        <title>Genome assemblies of two species of porcelain crab, Petrolisthes cinctipes and Petrolisthes manimaculis (Anomura: Porcellanidae).</title>
        <authorList>
            <person name="Angst P."/>
        </authorList>
    </citation>
    <scope>NUCLEOTIDE SEQUENCE</scope>
    <source>
        <strain evidence="3">PB745_02</strain>
        <tissue evidence="3">Gill</tissue>
    </source>
</reference>
<evidence type="ECO:0000256" key="1">
    <source>
        <dbReference type="SAM" id="MobiDB-lite"/>
    </source>
</evidence>
<keyword evidence="2" id="KW-0732">Signal</keyword>
<gene>
    <name evidence="3" type="ORF">Pmani_018653</name>
</gene>
<feature type="signal peptide" evidence="2">
    <location>
        <begin position="1"/>
        <end position="21"/>
    </location>
</feature>
<feature type="chain" id="PRO_5042266970" evidence="2">
    <location>
        <begin position="22"/>
        <end position="160"/>
    </location>
</feature>
<keyword evidence="4" id="KW-1185">Reference proteome</keyword>
<feature type="compositionally biased region" description="Basic and acidic residues" evidence="1">
    <location>
        <begin position="64"/>
        <end position="78"/>
    </location>
</feature>
<evidence type="ECO:0000313" key="4">
    <source>
        <dbReference type="Proteomes" id="UP001292094"/>
    </source>
</evidence>
<comment type="caution">
    <text evidence="3">The sequence shown here is derived from an EMBL/GenBank/DDBJ whole genome shotgun (WGS) entry which is preliminary data.</text>
</comment>
<accession>A0AAE1U4C0</accession>
<dbReference type="Proteomes" id="UP001292094">
    <property type="component" value="Unassembled WGS sequence"/>
</dbReference>
<feature type="region of interest" description="Disordered" evidence="1">
    <location>
        <begin position="139"/>
        <end position="160"/>
    </location>
</feature>
<dbReference type="AlphaFoldDB" id="A0AAE1U4C0"/>